<comment type="similarity">
    <text evidence="2">Belongs to the exportin family.</text>
</comment>
<dbReference type="Pfam" id="PF18784">
    <property type="entry name" value="CRM1_repeat_2"/>
    <property type="match status" value="1"/>
</dbReference>
<dbReference type="GO" id="GO:0006611">
    <property type="term" value="P:protein export from nucleus"/>
    <property type="evidence" value="ECO:0007669"/>
    <property type="project" value="InterPro"/>
</dbReference>
<protein>
    <recommendedName>
        <fullName evidence="7">Exportin-1</fullName>
    </recommendedName>
</protein>
<evidence type="ECO:0000259" key="8">
    <source>
        <dbReference type="SMART" id="SM01102"/>
    </source>
</evidence>
<comment type="subcellular location">
    <subcellularLocation>
        <location evidence="1">Nucleus</location>
    </subcellularLocation>
</comment>
<reference evidence="9" key="1">
    <citation type="submission" date="2021-02" db="EMBL/GenBank/DDBJ databases">
        <authorList>
            <person name="Nowell W R."/>
        </authorList>
    </citation>
    <scope>NUCLEOTIDE SEQUENCE</scope>
</reference>
<accession>A0A8S2QYR0</accession>
<dbReference type="EMBL" id="CAJOBJ010009130">
    <property type="protein sequence ID" value="CAF4130331.1"/>
    <property type="molecule type" value="Genomic_DNA"/>
</dbReference>
<keyword evidence="6" id="KW-0539">Nucleus</keyword>
<dbReference type="PANTHER" id="PTHR11223">
    <property type="entry name" value="EXPORTIN 1/5"/>
    <property type="match status" value="1"/>
</dbReference>
<dbReference type="InterPro" id="IPR045065">
    <property type="entry name" value="XPO1/5"/>
</dbReference>
<evidence type="ECO:0000256" key="6">
    <source>
        <dbReference type="ARBA" id="ARBA00023242"/>
    </source>
</evidence>
<feature type="domain" description="Exportin-1 C-terminal" evidence="8">
    <location>
        <begin position="463"/>
        <end position="605"/>
    </location>
</feature>
<dbReference type="FunFam" id="1.25.10.10:FF:001255">
    <property type="entry name" value="Exportin 1"/>
    <property type="match status" value="1"/>
</dbReference>
<evidence type="ECO:0000313" key="9">
    <source>
        <dbReference type="EMBL" id="CAF4130331.1"/>
    </source>
</evidence>
<dbReference type="Pfam" id="PF18777">
    <property type="entry name" value="CRM1_repeat"/>
    <property type="match status" value="1"/>
</dbReference>
<dbReference type="GO" id="GO:0000055">
    <property type="term" value="P:ribosomal large subunit export from nucleus"/>
    <property type="evidence" value="ECO:0007669"/>
    <property type="project" value="TreeGrafter"/>
</dbReference>
<name>A0A8S2QYR0_9BILA</name>
<dbReference type="InterPro" id="IPR011989">
    <property type="entry name" value="ARM-like"/>
</dbReference>
<evidence type="ECO:0000256" key="2">
    <source>
        <dbReference type="ARBA" id="ARBA00009466"/>
    </source>
</evidence>
<dbReference type="SUPFAM" id="SSF48371">
    <property type="entry name" value="ARM repeat"/>
    <property type="match status" value="1"/>
</dbReference>
<keyword evidence="3" id="KW-0813">Transport</keyword>
<gene>
    <name evidence="9" type="ORF">GIL414_LOCUS18493</name>
</gene>
<sequence>NTLIETFFTVPMFRNVTLRCLTEIASIQVAQYEDKFIDFFRRTMTQLKTIMPLNIDLKAAYRSAKDDDQRFIQNLALFLSNFLKEHGVLVERTADLKETLLEALQYLVLISEVEEIEIFKICLEYWNILSAELYREVPFQQSTPLYARGANSANSTPTRRQFYAVILSKVRRIMISRMARPEEVLVVENERGEVVREFMKDTDAINLYKNMRETLVYLTHLDYIDTESIMTEKLANQVNGSEWSWKNLNTLCWAIGSISGAMVEDDEKRFLVTVIKELLGLCEQKRGKDNKAIIASNIMYVVGQYPRFLRAHWKFLKTVVNKLFEFMHETHEGVQDMACDTFIKIAQKCRRHFITIQLGESQPFVEEILTNINGIICHLEPHQVHTFYEAVGNMIAASIDVVQQTKLIEKYMQLPNDVWNTIIAEAKKSVDCLQDPEVVSNILNILKTNIRASKALGAPYVHQLTKIYQDMLHIYKVTSENINQAIRINGPMVVKQRLIKSMMAIKEDSLMLLGLTAHSQILANLFLIVEQGLIKVPLAPEVQDPSQNLLYVQQFMANLLKTAFSHLQDNQVKVIIEGFVTLDQDIAGFKEHLRDFLVQIREATGNDTTDLYLEDREQTLKRAAEEKRKIQMSVPGILNPHEIPEDMQD</sequence>
<feature type="non-terminal residue" evidence="9">
    <location>
        <position position="1"/>
    </location>
</feature>
<dbReference type="InterPro" id="IPR041235">
    <property type="entry name" value="Exp1_repeat_2"/>
</dbReference>
<keyword evidence="4" id="KW-0509">mRNA transport</keyword>
<dbReference type="SMART" id="SM01102">
    <property type="entry name" value="CRM1_C"/>
    <property type="match status" value="1"/>
</dbReference>
<evidence type="ECO:0000256" key="1">
    <source>
        <dbReference type="ARBA" id="ARBA00004123"/>
    </source>
</evidence>
<dbReference type="InterPro" id="IPR041123">
    <property type="entry name" value="CRM1_repeat"/>
</dbReference>
<dbReference type="Proteomes" id="UP000681720">
    <property type="component" value="Unassembled WGS sequence"/>
</dbReference>
<evidence type="ECO:0000313" key="10">
    <source>
        <dbReference type="Proteomes" id="UP000681720"/>
    </source>
</evidence>
<dbReference type="InterPro" id="IPR040485">
    <property type="entry name" value="XPO1_repeat_3"/>
</dbReference>
<dbReference type="PANTHER" id="PTHR11223:SF2">
    <property type="entry name" value="EXPORTIN-1"/>
    <property type="match status" value="1"/>
</dbReference>
<dbReference type="Gene3D" id="1.25.10.10">
    <property type="entry name" value="Leucine-rich Repeat Variant"/>
    <property type="match status" value="3"/>
</dbReference>
<proteinExistence type="inferred from homology"/>
<dbReference type="Pfam" id="PF18787">
    <property type="entry name" value="CRM1_repeat_3"/>
    <property type="match status" value="1"/>
</dbReference>
<comment type="caution">
    <text evidence="9">The sequence shown here is derived from an EMBL/GenBank/DDBJ whole genome shotgun (WGS) entry which is preliminary data.</text>
</comment>
<dbReference type="GO" id="GO:0005049">
    <property type="term" value="F:nuclear export signal receptor activity"/>
    <property type="evidence" value="ECO:0007669"/>
    <property type="project" value="InterPro"/>
</dbReference>
<dbReference type="InterPro" id="IPR016024">
    <property type="entry name" value="ARM-type_fold"/>
</dbReference>
<dbReference type="GO" id="GO:0005737">
    <property type="term" value="C:cytoplasm"/>
    <property type="evidence" value="ECO:0007669"/>
    <property type="project" value="TreeGrafter"/>
</dbReference>
<dbReference type="GO" id="GO:0000056">
    <property type="term" value="P:ribosomal small subunit export from nucleus"/>
    <property type="evidence" value="ECO:0007669"/>
    <property type="project" value="TreeGrafter"/>
</dbReference>
<organism evidence="9 10">
    <name type="scientific">Rotaria magnacalcarata</name>
    <dbReference type="NCBI Taxonomy" id="392030"/>
    <lineage>
        <taxon>Eukaryota</taxon>
        <taxon>Metazoa</taxon>
        <taxon>Spiralia</taxon>
        <taxon>Gnathifera</taxon>
        <taxon>Rotifera</taxon>
        <taxon>Eurotatoria</taxon>
        <taxon>Bdelloidea</taxon>
        <taxon>Philodinida</taxon>
        <taxon>Philodinidae</taxon>
        <taxon>Rotaria</taxon>
    </lineage>
</organism>
<evidence type="ECO:0000256" key="4">
    <source>
        <dbReference type="ARBA" id="ARBA00022816"/>
    </source>
</evidence>
<evidence type="ECO:0000256" key="7">
    <source>
        <dbReference type="ARBA" id="ARBA00073514"/>
    </source>
</evidence>
<dbReference type="GO" id="GO:0051028">
    <property type="term" value="P:mRNA transport"/>
    <property type="evidence" value="ECO:0007669"/>
    <property type="project" value="UniProtKB-KW"/>
</dbReference>
<dbReference type="Gene3D" id="6.10.250.450">
    <property type="match status" value="1"/>
</dbReference>
<evidence type="ECO:0000256" key="3">
    <source>
        <dbReference type="ARBA" id="ARBA00022448"/>
    </source>
</evidence>
<keyword evidence="5" id="KW-0653">Protein transport</keyword>
<evidence type="ECO:0000256" key="5">
    <source>
        <dbReference type="ARBA" id="ARBA00022927"/>
    </source>
</evidence>
<dbReference type="AlphaFoldDB" id="A0A8S2QYR0"/>
<dbReference type="InterPro" id="IPR014877">
    <property type="entry name" value="XPO1_C_dom"/>
</dbReference>
<dbReference type="GO" id="GO:0005634">
    <property type="term" value="C:nucleus"/>
    <property type="evidence" value="ECO:0007669"/>
    <property type="project" value="UniProtKB-SubCell"/>
</dbReference>
<dbReference type="Pfam" id="PF08767">
    <property type="entry name" value="CRM1_C"/>
    <property type="match status" value="1"/>
</dbReference>